<accession>G0QNR2</accession>
<dbReference type="InterPro" id="IPR011013">
    <property type="entry name" value="Gal_mutarotase_sf_dom"/>
</dbReference>
<evidence type="ECO:0000256" key="1">
    <source>
        <dbReference type="ARBA" id="ARBA00007806"/>
    </source>
</evidence>
<keyword evidence="9" id="KW-1185">Reference proteome</keyword>
<keyword evidence="3" id="KW-0325">Glycoprotein</keyword>
<dbReference type="CDD" id="cd14752">
    <property type="entry name" value="GH31_N"/>
    <property type="match status" value="1"/>
</dbReference>
<gene>
    <name evidence="8" type="ORF">IMG5_060920</name>
</gene>
<evidence type="ECO:0000313" key="9">
    <source>
        <dbReference type="Proteomes" id="UP000008983"/>
    </source>
</evidence>
<feature type="domain" description="Glycosyl hydrolase family 31 C-terminal" evidence="7">
    <location>
        <begin position="586"/>
        <end position="678"/>
    </location>
</feature>
<dbReference type="InterPro" id="IPR013780">
    <property type="entry name" value="Glyco_hydro_b"/>
</dbReference>
<dbReference type="InterPro" id="IPR017853">
    <property type="entry name" value="GH"/>
</dbReference>
<evidence type="ECO:0000256" key="2">
    <source>
        <dbReference type="ARBA" id="ARBA00022801"/>
    </source>
</evidence>
<proteinExistence type="inferred from homology"/>
<dbReference type="InParanoid" id="G0QNR2"/>
<dbReference type="Pfam" id="PF01055">
    <property type="entry name" value="Glyco_hydro_31_2nd"/>
    <property type="match status" value="1"/>
</dbReference>
<keyword evidence="2 5" id="KW-0378">Hydrolase</keyword>
<dbReference type="OMA" id="NYTASPF"/>
<dbReference type="Proteomes" id="UP000008983">
    <property type="component" value="Unassembled WGS sequence"/>
</dbReference>
<dbReference type="SUPFAM" id="SSF51445">
    <property type="entry name" value="(Trans)glycosidases"/>
    <property type="match status" value="1"/>
</dbReference>
<evidence type="ECO:0000256" key="5">
    <source>
        <dbReference type="RuleBase" id="RU361185"/>
    </source>
</evidence>
<dbReference type="GO" id="GO:0005975">
    <property type="term" value="P:carbohydrate metabolic process"/>
    <property type="evidence" value="ECO:0007669"/>
    <property type="project" value="InterPro"/>
</dbReference>
<evidence type="ECO:0000259" key="7">
    <source>
        <dbReference type="Pfam" id="PF21365"/>
    </source>
</evidence>
<dbReference type="Gene3D" id="3.20.20.80">
    <property type="entry name" value="Glycosidases"/>
    <property type="match status" value="1"/>
</dbReference>
<reference evidence="8 9" key="1">
    <citation type="submission" date="2011-07" db="EMBL/GenBank/DDBJ databases">
        <authorList>
            <person name="Coyne R."/>
            <person name="Brami D."/>
            <person name="Johnson J."/>
            <person name="Hostetler J."/>
            <person name="Hannick L."/>
            <person name="Clark T."/>
            <person name="Cassidy-Hanley D."/>
            <person name="Inman J."/>
        </authorList>
    </citation>
    <scope>NUCLEOTIDE SEQUENCE [LARGE SCALE GENOMIC DNA]</scope>
    <source>
        <strain evidence="8 9">G5</strain>
    </source>
</reference>
<dbReference type="Gene3D" id="2.60.40.1760">
    <property type="entry name" value="glycosyl hydrolase (family 31)"/>
    <property type="match status" value="1"/>
</dbReference>
<dbReference type="Pfam" id="PF21365">
    <property type="entry name" value="Glyco_hydro_31_3rd"/>
    <property type="match status" value="1"/>
</dbReference>
<evidence type="ECO:0000256" key="3">
    <source>
        <dbReference type="ARBA" id="ARBA00023180"/>
    </source>
</evidence>
<dbReference type="InterPro" id="IPR030458">
    <property type="entry name" value="Glyco_hydro_31_AS"/>
</dbReference>
<comment type="similarity">
    <text evidence="1 5">Belongs to the glycosyl hydrolase 31 family.</text>
</comment>
<dbReference type="SUPFAM" id="SSF51011">
    <property type="entry name" value="Glycosyl hydrolase domain"/>
    <property type="match status" value="1"/>
</dbReference>
<dbReference type="PROSITE" id="PS00129">
    <property type="entry name" value="GLYCOSYL_HYDROL_F31_1"/>
    <property type="match status" value="1"/>
</dbReference>
<protein>
    <recommendedName>
        <fullName evidence="10">Alpha-glucosidase</fullName>
    </recommendedName>
</protein>
<keyword evidence="4 5" id="KW-0326">Glycosidase</keyword>
<dbReference type="eggNOG" id="KOG1065">
    <property type="taxonomic scope" value="Eukaryota"/>
</dbReference>
<dbReference type="EMBL" id="GL983507">
    <property type="protein sequence ID" value="EGR33142.1"/>
    <property type="molecule type" value="Genomic_DNA"/>
</dbReference>
<dbReference type="CDD" id="cd06602">
    <property type="entry name" value="GH31_MGAM_SI_GAA"/>
    <property type="match status" value="1"/>
</dbReference>
<evidence type="ECO:0008006" key="10">
    <source>
        <dbReference type="Google" id="ProtNLM"/>
    </source>
</evidence>
<dbReference type="AlphaFoldDB" id="G0QNR2"/>
<dbReference type="Gene3D" id="2.60.40.1180">
    <property type="entry name" value="Golgi alpha-mannosidase II"/>
    <property type="match status" value="1"/>
</dbReference>
<feature type="domain" description="Glycoside hydrolase family 31 TIM barrel" evidence="6">
    <location>
        <begin position="200"/>
        <end position="574"/>
    </location>
</feature>
<evidence type="ECO:0000259" key="6">
    <source>
        <dbReference type="Pfam" id="PF01055"/>
    </source>
</evidence>
<dbReference type="InterPro" id="IPR000322">
    <property type="entry name" value="Glyco_hydro_31_TIM"/>
</dbReference>
<dbReference type="PANTHER" id="PTHR22762">
    <property type="entry name" value="ALPHA-GLUCOSIDASE"/>
    <property type="match status" value="1"/>
</dbReference>
<dbReference type="GO" id="GO:0030246">
    <property type="term" value="F:carbohydrate binding"/>
    <property type="evidence" value="ECO:0007669"/>
    <property type="project" value="InterPro"/>
</dbReference>
<sequence length="826" mass="96743">MTDIDNPNRYTFPKIKPFENLYRDLKDEDIPKIDNANFIIDAISLKNQEFQFKIKRKDTSETIFNSQQSFVFSDKYLEFTTVLPSQNLFGIGERNNPNLKIKEGIYTLFARDDVGIIEDGQQPPKNVYSSHPMYLVREKSGNFNLVFFKNSSPIDIKVEKNQIQFRAVGGILHFKIFMCEKNAEQCIQQYHNYLGGGHILPPFWAFGFHQSRWGYSTSDKLIQVIKQYRRHGIPLDSIWSDIDFMINKQTFSVNFHLFSKEFFQNFHEKYNINYIPIVDVAVGVHPFAGDNALKKGIEMDIFCKSPQTGKYFKGYVWPGDSYFPDFLHPNSSVYWQQMMEELHSKVNFSGIWIDMNEPANFCNGECTWIDFNQQQSNKVIYIKQNLIKIKIDDPEYINQKYEIPYQIGGYNYDLNLKTLPYHLLHYGKYEHKDVHNIYGLLDNHHTYNTLIADKIKKIYPFILTRSSFPGSGKYAFKWTGDNLSDWNFLRISIVSIVNLGLYGMPFAGADVCGFMGNTQKELCQRWIQLSSLQPFMRNHNHDQAKEQEFYNLGQQVENTAIKNLKLRYQILKHYFMLFVKTNHVGTVYRPLFFEFPDDPYCYKDQILNYQFMLGKELLSTPVLFENTQEVQAYFPQGQWFDFYTGNKITKDRQTGQFVTIINGLEDFVPLFVREGSLIGIQSSHNVQTVKDLDNKFKLICALSQTSEKNKYQCEGNLLNLQNFNDEIEIRDSCDKQFNPNSNCIIDIKVIVNTQDKSINFSSYIENNQLKSIIINSISIYDFPDKILDNTDNENVLFSEYNYSYNINLIFKKVINLSQSNKILINY</sequence>
<name>G0QNR2_ICHMU</name>
<dbReference type="GeneID" id="14909318"/>
<dbReference type="InterPro" id="IPR048395">
    <property type="entry name" value="Glyco_hydro_31_C"/>
</dbReference>
<dbReference type="OrthoDB" id="282771at2759"/>
<evidence type="ECO:0000256" key="4">
    <source>
        <dbReference type="ARBA" id="ARBA00023295"/>
    </source>
</evidence>
<dbReference type="PANTHER" id="PTHR22762:SF133">
    <property type="entry name" value="P-TYPE DOMAIN-CONTAINING PROTEIN"/>
    <property type="match status" value="1"/>
</dbReference>
<dbReference type="GO" id="GO:0004553">
    <property type="term" value="F:hydrolase activity, hydrolyzing O-glycosyl compounds"/>
    <property type="evidence" value="ECO:0007669"/>
    <property type="project" value="InterPro"/>
</dbReference>
<dbReference type="SUPFAM" id="SSF74650">
    <property type="entry name" value="Galactose mutarotase-like"/>
    <property type="match status" value="1"/>
</dbReference>
<evidence type="ECO:0000313" key="8">
    <source>
        <dbReference type="EMBL" id="EGR33142.1"/>
    </source>
</evidence>
<dbReference type="STRING" id="857967.G0QNR2"/>
<dbReference type="RefSeq" id="XP_004037128.1">
    <property type="nucleotide sequence ID" value="XM_004037080.1"/>
</dbReference>
<organism evidence="8 9">
    <name type="scientific">Ichthyophthirius multifiliis</name>
    <name type="common">White spot disease agent</name>
    <name type="synonym">Ich</name>
    <dbReference type="NCBI Taxonomy" id="5932"/>
    <lineage>
        <taxon>Eukaryota</taxon>
        <taxon>Sar</taxon>
        <taxon>Alveolata</taxon>
        <taxon>Ciliophora</taxon>
        <taxon>Intramacronucleata</taxon>
        <taxon>Oligohymenophorea</taxon>
        <taxon>Hymenostomatida</taxon>
        <taxon>Ophryoglenina</taxon>
        <taxon>Ichthyophthirius</taxon>
    </lineage>
</organism>